<dbReference type="Proteomes" id="UP000053989">
    <property type="component" value="Unassembled WGS sequence"/>
</dbReference>
<dbReference type="InterPro" id="IPR000719">
    <property type="entry name" value="Prot_kinase_dom"/>
</dbReference>
<sequence length="438" mass="48988">MALPMDTRTALGELCRRAAQYSINLDSQVELDKRKGASQGRNALVYSGILHHNGVERQVAVKVFRSGPPGDLDTLKRIVQEVHLWSKLSHENIVRMLGISTKFDFTISIVSDWMEVGDAFTYVQNQENDPRPLIMDIARGLGYLHNHERGPILHGDLKGQNVLVSHDGRALLADFGFSTLRTCTFSLTVEPGGGGTIRWIAPEILDGNEISVASDIWAFGMTALELFTRLPPFHEKLNPASVIYRILQGPPDRPTNELTCSRLTDAWWDVCSRCWIYEPPSRPEMSEIFRKLDEIMVGDMSSQTYPDHSQFSQTFTSSRDQPPASFTGDLSHSDETRCSSDHSVNAAPVEDPTSVYPSDFPHLGRRHSSSQRMTTRLVTSSKIGLRGGHSMSCLHRLRLTTQAVLEVNEHCQRPSEPFKCPECGQMLTPQIGVKRECS</sequence>
<evidence type="ECO:0000259" key="2">
    <source>
        <dbReference type="PROSITE" id="PS50011"/>
    </source>
</evidence>
<dbReference type="PANTHER" id="PTHR44329">
    <property type="entry name" value="SERINE/THREONINE-PROTEIN KINASE TNNI3K-RELATED"/>
    <property type="match status" value="1"/>
</dbReference>
<dbReference type="PROSITE" id="PS50011">
    <property type="entry name" value="PROTEIN_KINASE_DOM"/>
    <property type="match status" value="1"/>
</dbReference>
<feature type="domain" description="Protein kinase" evidence="2">
    <location>
        <begin position="31"/>
        <end position="296"/>
    </location>
</feature>
<protein>
    <recommendedName>
        <fullName evidence="2">Protein kinase domain-containing protein</fullName>
    </recommendedName>
</protein>
<evidence type="ECO:0000313" key="3">
    <source>
        <dbReference type="EMBL" id="KIM61482.1"/>
    </source>
</evidence>
<dbReference type="PROSITE" id="PS00108">
    <property type="entry name" value="PROTEIN_KINASE_ST"/>
    <property type="match status" value="1"/>
</dbReference>
<dbReference type="AlphaFoldDB" id="A0A0C3A9C2"/>
<gene>
    <name evidence="3" type="ORF">SCLCIDRAFT_25809</name>
</gene>
<evidence type="ECO:0000313" key="4">
    <source>
        <dbReference type="Proteomes" id="UP000053989"/>
    </source>
</evidence>
<dbReference type="InterPro" id="IPR011009">
    <property type="entry name" value="Kinase-like_dom_sf"/>
</dbReference>
<dbReference type="HOGENOM" id="CLU_000288_7_18_1"/>
<name>A0A0C3A9C2_9AGAM</name>
<evidence type="ECO:0000256" key="1">
    <source>
        <dbReference type="SAM" id="MobiDB-lite"/>
    </source>
</evidence>
<dbReference type="STRING" id="1036808.A0A0C3A9C2"/>
<dbReference type="GO" id="GO:0005524">
    <property type="term" value="F:ATP binding"/>
    <property type="evidence" value="ECO:0007669"/>
    <property type="project" value="InterPro"/>
</dbReference>
<reference evidence="4" key="2">
    <citation type="submission" date="2015-01" db="EMBL/GenBank/DDBJ databases">
        <title>Evolutionary Origins and Diversification of the Mycorrhizal Mutualists.</title>
        <authorList>
            <consortium name="DOE Joint Genome Institute"/>
            <consortium name="Mycorrhizal Genomics Consortium"/>
            <person name="Kohler A."/>
            <person name="Kuo A."/>
            <person name="Nagy L.G."/>
            <person name="Floudas D."/>
            <person name="Copeland A."/>
            <person name="Barry K.W."/>
            <person name="Cichocki N."/>
            <person name="Veneault-Fourrey C."/>
            <person name="LaButti K."/>
            <person name="Lindquist E.A."/>
            <person name="Lipzen A."/>
            <person name="Lundell T."/>
            <person name="Morin E."/>
            <person name="Murat C."/>
            <person name="Riley R."/>
            <person name="Ohm R."/>
            <person name="Sun H."/>
            <person name="Tunlid A."/>
            <person name="Henrissat B."/>
            <person name="Grigoriev I.V."/>
            <person name="Hibbett D.S."/>
            <person name="Martin F."/>
        </authorList>
    </citation>
    <scope>NUCLEOTIDE SEQUENCE [LARGE SCALE GENOMIC DNA]</scope>
    <source>
        <strain evidence="4">Foug A</strain>
    </source>
</reference>
<dbReference type="GO" id="GO:0004674">
    <property type="term" value="F:protein serine/threonine kinase activity"/>
    <property type="evidence" value="ECO:0007669"/>
    <property type="project" value="TreeGrafter"/>
</dbReference>
<dbReference type="InterPro" id="IPR008271">
    <property type="entry name" value="Ser/Thr_kinase_AS"/>
</dbReference>
<dbReference type="Pfam" id="PF07714">
    <property type="entry name" value="PK_Tyr_Ser-Thr"/>
    <property type="match status" value="1"/>
</dbReference>
<accession>A0A0C3A9C2</accession>
<dbReference type="InterPro" id="IPR051681">
    <property type="entry name" value="Ser/Thr_Kinases-Pseudokinases"/>
</dbReference>
<dbReference type="InterPro" id="IPR001245">
    <property type="entry name" value="Ser-Thr/Tyr_kinase_cat_dom"/>
</dbReference>
<dbReference type="SUPFAM" id="SSF56112">
    <property type="entry name" value="Protein kinase-like (PK-like)"/>
    <property type="match status" value="1"/>
</dbReference>
<organism evidence="3 4">
    <name type="scientific">Scleroderma citrinum Foug A</name>
    <dbReference type="NCBI Taxonomy" id="1036808"/>
    <lineage>
        <taxon>Eukaryota</taxon>
        <taxon>Fungi</taxon>
        <taxon>Dikarya</taxon>
        <taxon>Basidiomycota</taxon>
        <taxon>Agaricomycotina</taxon>
        <taxon>Agaricomycetes</taxon>
        <taxon>Agaricomycetidae</taxon>
        <taxon>Boletales</taxon>
        <taxon>Sclerodermatineae</taxon>
        <taxon>Sclerodermataceae</taxon>
        <taxon>Scleroderma</taxon>
    </lineage>
</organism>
<dbReference type="OrthoDB" id="5581784at2759"/>
<feature type="region of interest" description="Disordered" evidence="1">
    <location>
        <begin position="307"/>
        <end position="370"/>
    </location>
</feature>
<reference evidence="3 4" key="1">
    <citation type="submission" date="2014-04" db="EMBL/GenBank/DDBJ databases">
        <authorList>
            <consortium name="DOE Joint Genome Institute"/>
            <person name="Kuo A."/>
            <person name="Kohler A."/>
            <person name="Nagy L.G."/>
            <person name="Floudas D."/>
            <person name="Copeland A."/>
            <person name="Barry K.W."/>
            <person name="Cichocki N."/>
            <person name="Veneault-Fourrey C."/>
            <person name="LaButti K."/>
            <person name="Lindquist E.A."/>
            <person name="Lipzen A."/>
            <person name="Lundell T."/>
            <person name="Morin E."/>
            <person name="Murat C."/>
            <person name="Sun H."/>
            <person name="Tunlid A."/>
            <person name="Henrissat B."/>
            <person name="Grigoriev I.V."/>
            <person name="Hibbett D.S."/>
            <person name="Martin F."/>
            <person name="Nordberg H.P."/>
            <person name="Cantor M.N."/>
            <person name="Hua S.X."/>
        </authorList>
    </citation>
    <scope>NUCLEOTIDE SEQUENCE [LARGE SCALE GENOMIC DNA]</scope>
    <source>
        <strain evidence="3 4">Foug A</strain>
    </source>
</reference>
<dbReference type="SMART" id="SM00220">
    <property type="entry name" value="S_TKc"/>
    <property type="match status" value="1"/>
</dbReference>
<keyword evidence="4" id="KW-1185">Reference proteome</keyword>
<feature type="compositionally biased region" description="Basic and acidic residues" evidence="1">
    <location>
        <begin position="331"/>
        <end position="340"/>
    </location>
</feature>
<dbReference type="EMBL" id="KN822051">
    <property type="protein sequence ID" value="KIM61482.1"/>
    <property type="molecule type" value="Genomic_DNA"/>
</dbReference>
<dbReference type="Gene3D" id="1.10.510.10">
    <property type="entry name" value="Transferase(Phosphotransferase) domain 1"/>
    <property type="match status" value="1"/>
</dbReference>
<proteinExistence type="predicted"/>
<feature type="compositionally biased region" description="Polar residues" evidence="1">
    <location>
        <begin position="307"/>
        <end position="320"/>
    </location>
</feature>
<dbReference type="InParanoid" id="A0A0C3A9C2"/>